<comment type="caution">
    <text evidence="2">The sequence shown here is derived from an EMBL/GenBank/DDBJ whole genome shotgun (WGS) entry which is preliminary data.</text>
</comment>
<evidence type="ECO:0000256" key="1">
    <source>
        <dbReference type="SAM" id="Phobius"/>
    </source>
</evidence>
<gene>
    <name evidence="2" type="ORF">GS597_17965</name>
</gene>
<evidence type="ECO:0000313" key="3">
    <source>
        <dbReference type="Proteomes" id="UP000607397"/>
    </source>
</evidence>
<proteinExistence type="predicted"/>
<accession>A0A8K2A0S0</accession>
<feature type="transmembrane region" description="Helical" evidence="1">
    <location>
        <begin position="12"/>
        <end position="34"/>
    </location>
</feature>
<keyword evidence="3" id="KW-1185">Reference proteome</keyword>
<dbReference type="EMBL" id="WVIC01000049">
    <property type="protein sequence ID" value="NCJ08358.1"/>
    <property type="molecule type" value="Genomic_DNA"/>
</dbReference>
<dbReference type="RefSeq" id="WP_161826829.1">
    <property type="nucleotide sequence ID" value="NZ_WVIC01000049.1"/>
</dbReference>
<organism evidence="2 3">
    <name type="scientific">Petrachloros mirabilis ULC683</name>
    <dbReference type="NCBI Taxonomy" id="2781853"/>
    <lineage>
        <taxon>Bacteria</taxon>
        <taxon>Bacillati</taxon>
        <taxon>Cyanobacteriota</taxon>
        <taxon>Cyanophyceae</taxon>
        <taxon>Synechococcales</taxon>
        <taxon>Petrachlorosaceae</taxon>
        <taxon>Petrachloros</taxon>
        <taxon>Petrachloros mirabilis</taxon>
    </lineage>
</organism>
<dbReference type="AlphaFoldDB" id="A0A8K2A0S0"/>
<dbReference type="Proteomes" id="UP000607397">
    <property type="component" value="Unassembled WGS sequence"/>
</dbReference>
<protein>
    <submittedName>
        <fullName evidence="2">Uncharacterized protein</fullName>
    </submittedName>
</protein>
<keyword evidence="1" id="KW-0812">Transmembrane</keyword>
<keyword evidence="1" id="KW-0472">Membrane</keyword>
<name>A0A8K2A0S0_9CYAN</name>
<evidence type="ECO:0000313" key="2">
    <source>
        <dbReference type="EMBL" id="NCJ08358.1"/>
    </source>
</evidence>
<sequence length="186" mass="20937">MDAFPKTRLKAFFALAIAVLVAGMFLVAPNLTLWRIPLPIVAKFALSPPAVKAFLKHDSQALHFYLQTLGIEEDIKAYYRPQIQDEQVLDQYIHQVFYELSGYVGRAYTVNAKGVLEPKYSRDPHFEKWFKLAYKAGLVVGSREEDGVRYVISPAGTQTPYTRASEAYPISVLRELTNNGGVSPPR</sequence>
<reference evidence="2" key="1">
    <citation type="submission" date="2019-12" db="EMBL/GenBank/DDBJ databases">
        <title>High-Quality draft genome sequences of three cyanobacteria isolated from the limestone walls of the Old Cathedral of Coimbra.</title>
        <authorList>
            <person name="Tiago I."/>
            <person name="Soares F."/>
            <person name="Portugal A."/>
        </authorList>
    </citation>
    <scope>NUCLEOTIDE SEQUENCE [LARGE SCALE GENOMIC DNA]</scope>
    <source>
        <strain evidence="2">C</strain>
    </source>
</reference>
<keyword evidence="1" id="KW-1133">Transmembrane helix</keyword>